<dbReference type="InterPro" id="IPR050336">
    <property type="entry name" value="Chromosome_partition/occlusion"/>
</dbReference>
<comment type="caution">
    <text evidence="5">The sequence shown here is derived from an EMBL/GenBank/DDBJ whole genome shotgun (WGS) entry which is preliminary data.</text>
</comment>
<dbReference type="InterPro" id="IPR004437">
    <property type="entry name" value="ParB/RepB/Spo0J"/>
</dbReference>
<dbReference type="SUPFAM" id="SSF109709">
    <property type="entry name" value="KorB DNA-binding domain-like"/>
    <property type="match status" value="1"/>
</dbReference>
<keyword evidence="2" id="KW-0159">Chromosome partition</keyword>
<dbReference type="NCBIfam" id="TIGR00180">
    <property type="entry name" value="parB_part"/>
    <property type="match status" value="1"/>
</dbReference>
<accession>A0A4S3KPS8</accession>
<dbReference type="Pfam" id="PF02195">
    <property type="entry name" value="ParB_N"/>
    <property type="match status" value="1"/>
</dbReference>
<evidence type="ECO:0000313" key="5">
    <source>
        <dbReference type="EMBL" id="THD10114.1"/>
    </source>
</evidence>
<dbReference type="Gene3D" id="3.90.1530.30">
    <property type="match status" value="1"/>
</dbReference>
<dbReference type="SUPFAM" id="SSF110849">
    <property type="entry name" value="ParB/Sulfiredoxin"/>
    <property type="match status" value="1"/>
</dbReference>
<dbReference type="Gene3D" id="1.10.10.2830">
    <property type="match status" value="1"/>
</dbReference>
<protein>
    <recommendedName>
        <fullName evidence="4">ParB-like N-terminal domain-containing protein</fullName>
    </recommendedName>
</protein>
<dbReference type="Pfam" id="PF17762">
    <property type="entry name" value="HTH_ParB"/>
    <property type="match status" value="1"/>
</dbReference>
<dbReference type="GO" id="GO:0005694">
    <property type="term" value="C:chromosome"/>
    <property type="evidence" value="ECO:0007669"/>
    <property type="project" value="TreeGrafter"/>
</dbReference>
<reference evidence="5 6" key="1">
    <citation type="submission" date="2017-02" db="EMBL/GenBank/DDBJ databases">
        <title>Whole genome sequencing of Metallibacterium scheffleri DSM 24874 (T).</title>
        <authorList>
            <person name="Kumar S."/>
            <person name="Patil P."/>
            <person name="Patil P.B."/>
        </authorList>
    </citation>
    <scope>NUCLEOTIDE SEQUENCE [LARGE SCALE GENOMIC DNA]</scope>
    <source>
        <strain evidence="5 6">DSM 24874</strain>
    </source>
</reference>
<dbReference type="PANTHER" id="PTHR33375">
    <property type="entry name" value="CHROMOSOME-PARTITIONING PROTEIN PARB-RELATED"/>
    <property type="match status" value="1"/>
</dbReference>
<dbReference type="InterPro" id="IPR003115">
    <property type="entry name" value="ParB_N"/>
</dbReference>
<dbReference type="STRING" id="993689.GCA_002077135_00060"/>
<keyword evidence="6" id="KW-1185">Reference proteome</keyword>
<dbReference type="InterPro" id="IPR022396">
    <property type="entry name" value="PRTRC_ParB"/>
</dbReference>
<evidence type="ECO:0000313" key="6">
    <source>
        <dbReference type="Proteomes" id="UP000307749"/>
    </source>
</evidence>
<dbReference type="GO" id="GO:0007059">
    <property type="term" value="P:chromosome segregation"/>
    <property type="evidence" value="ECO:0007669"/>
    <property type="project" value="UniProtKB-KW"/>
</dbReference>
<dbReference type="PANTHER" id="PTHR33375:SF1">
    <property type="entry name" value="CHROMOSOME-PARTITIONING PROTEIN PARB-RELATED"/>
    <property type="match status" value="1"/>
</dbReference>
<dbReference type="EMBL" id="MWQO01000033">
    <property type="protein sequence ID" value="THD10114.1"/>
    <property type="molecule type" value="Genomic_DNA"/>
</dbReference>
<dbReference type="GO" id="GO:0003677">
    <property type="term" value="F:DNA binding"/>
    <property type="evidence" value="ECO:0007669"/>
    <property type="project" value="UniProtKB-KW"/>
</dbReference>
<feature type="domain" description="ParB-like N-terminal" evidence="4">
    <location>
        <begin position="51"/>
        <end position="142"/>
    </location>
</feature>
<comment type="similarity">
    <text evidence="1">Belongs to the ParB family.</text>
</comment>
<dbReference type="FunFam" id="3.90.1530.30:FF:000001">
    <property type="entry name" value="Chromosome partitioning protein ParB"/>
    <property type="match status" value="1"/>
</dbReference>
<organism evidence="5 6">
    <name type="scientific">Metallibacterium scheffleri</name>
    <dbReference type="NCBI Taxonomy" id="993689"/>
    <lineage>
        <taxon>Bacteria</taxon>
        <taxon>Pseudomonadati</taxon>
        <taxon>Pseudomonadota</taxon>
        <taxon>Gammaproteobacteria</taxon>
        <taxon>Lysobacterales</taxon>
        <taxon>Rhodanobacteraceae</taxon>
        <taxon>Metallibacterium</taxon>
    </lineage>
</organism>
<keyword evidence="3" id="KW-0238">DNA-binding</keyword>
<dbReference type="InterPro" id="IPR036086">
    <property type="entry name" value="ParB/Sulfiredoxin_sf"/>
</dbReference>
<name>A0A4S3KPS8_9GAMM</name>
<evidence type="ECO:0000256" key="3">
    <source>
        <dbReference type="ARBA" id="ARBA00023125"/>
    </source>
</evidence>
<sequence>MLAPPILSAAPRMRRARLARTRSWCMRGVSTPHHSHRSCPMNTTAARGETATIPVASIHVVEGFNPRRAFREDALNELIASIKADGLIQAITVRRLDDESYSLIAGERRLRACKAIGFAAVPALIVDCDEHTARTMALKENTVRDDLSVAEEALAAREAMDLCGGDLQATATQLGWSLTRLQSRLLLLTASPDVLDAVAHRAITVAHAELLAGLPFEAQDKLCTRIIESNVSVADLREQLKGVLIPLSRAIFDRSGCAGCPHNTEHQRSLFDNGLDGSFCKKKACFNEKTIFVLETKRASLKDDFQTVAFDSEKDPATYTPLSTDGATGVGTEQFAACRQCMHYGALVHDKPDGRQGTVSKPVCFSVACNRQKIEAARAATVAAEGPKVAPANDAVPAVNGQAPAKAAAAPKKAVVPSAAGVASATRKLMVPAYEAAAKQTLTQDARVPIALSILAIEDLMKASGMPFANLHGAGATKDHIKRLSEYVSKPMNELLPLYRARLEQMVSLHPANSYAARSGYSAASAAAAICHACSVSLSDHFTMTTDYLLSLTREGIEAVLDESGFAKWMQAQPDGTKRLKGILAEKKAASVTSIMAAGFDWKHYVPSAVLSVSPAALADAT</sequence>
<evidence type="ECO:0000259" key="4">
    <source>
        <dbReference type="SMART" id="SM00470"/>
    </source>
</evidence>
<dbReference type="AlphaFoldDB" id="A0A4S3KPS8"/>
<evidence type="ECO:0000256" key="2">
    <source>
        <dbReference type="ARBA" id="ARBA00022829"/>
    </source>
</evidence>
<dbReference type="Proteomes" id="UP000307749">
    <property type="component" value="Unassembled WGS sequence"/>
</dbReference>
<proteinExistence type="inferred from homology"/>
<evidence type="ECO:0000256" key="1">
    <source>
        <dbReference type="ARBA" id="ARBA00006295"/>
    </source>
</evidence>
<dbReference type="InterPro" id="IPR041468">
    <property type="entry name" value="HTH_ParB/Spo0J"/>
</dbReference>
<dbReference type="NCBIfam" id="TIGR03734">
    <property type="entry name" value="PRTRC_parB"/>
    <property type="match status" value="1"/>
</dbReference>
<gene>
    <name evidence="5" type="ORF">B1806_09600</name>
</gene>
<dbReference type="SMART" id="SM00470">
    <property type="entry name" value="ParB"/>
    <property type="match status" value="1"/>
</dbReference>